<dbReference type="AlphaFoldDB" id="A0A0F9L0F9"/>
<sequence>MRTLKVCSDVGTIFFFDPPEGFKMIVSSFADGELRIEEVEKSNGLGTEVARFNEGHWAWYRWEEATEPADE</sequence>
<evidence type="ECO:0000313" key="1">
    <source>
        <dbReference type="EMBL" id="KKM80466.1"/>
    </source>
</evidence>
<proteinExistence type="predicted"/>
<accession>A0A0F9L0F9</accession>
<dbReference type="EMBL" id="LAZR01008176">
    <property type="protein sequence ID" value="KKM80466.1"/>
    <property type="molecule type" value="Genomic_DNA"/>
</dbReference>
<name>A0A0F9L0F9_9ZZZZ</name>
<gene>
    <name evidence="1" type="ORF">LCGC14_1339500</name>
</gene>
<organism evidence="1">
    <name type="scientific">marine sediment metagenome</name>
    <dbReference type="NCBI Taxonomy" id="412755"/>
    <lineage>
        <taxon>unclassified sequences</taxon>
        <taxon>metagenomes</taxon>
        <taxon>ecological metagenomes</taxon>
    </lineage>
</organism>
<comment type="caution">
    <text evidence="1">The sequence shown here is derived from an EMBL/GenBank/DDBJ whole genome shotgun (WGS) entry which is preliminary data.</text>
</comment>
<protein>
    <submittedName>
        <fullName evidence="1">Uncharacterized protein</fullName>
    </submittedName>
</protein>
<reference evidence="1" key="1">
    <citation type="journal article" date="2015" name="Nature">
        <title>Complex archaea that bridge the gap between prokaryotes and eukaryotes.</title>
        <authorList>
            <person name="Spang A."/>
            <person name="Saw J.H."/>
            <person name="Jorgensen S.L."/>
            <person name="Zaremba-Niedzwiedzka K."/>
            <person name="Martijn J."/>
            <person name="Lind A.E."/>
            <person name="van Eijk R."/>
            <person name="Schleper C."/>
            <person name="Guy L."/>
            <person name="Ettema T.J."/>
        </authorList>
    </citation>
    <scope>NUCLEOTIDE SEQUENCE</scope>
</reference>